<sequence length="563" mass="63442">MISNKIKTIYSKGLLVMGLLAMVTSCDEALDLQPETTWAAEEFYANENDINAALAGIHSSISSGNSFGNQIMLMYPGTDESYKLKDWNERNPVSINAHNSNSEGVIHAWQNLYAGINNANNLIKYINPDNFENEADFNKFLAEGRFLRGFMYYHLTCWYNEIPLRLEPIKDQSSNNMAPSPVEDVYEQIIDDLTFAAENLPSSFDAGYNIGHANSGAAHAMLAKVYLKAAGYPLRATEINGKNPYQGAKEHCRVIMEDLGHDLNSGYKEVFVNFIQNKYDLKESIFEIVYRNAVDLGINIGGRNGFVNGLFYNIRTSKVGEPGTSPEVSPSPVHDYIYEDGDTRKAWNIPGYGGVKNQWNPNGRVNAQAHSLAWGWTPGKFRRWDAAYPDDLDKTNEQLQPIITLETPQPVHQAITGINIPLIRFSDVLLMFAEAENELNGPTAAAQSAIDKVRNRAGLDNLATAKPDAIAGKTAFFDEIVDERLRELCFEGHRKHDLIRWGLLEEKLNVLYNSITQHPEYTPSLYLRYRAYSNFDPSKHLSLPYPQQEVLLNNLLDQKPEWE</sequence>
<feature type="domain" description="SusD-like N-terminal" evidence="8">
    <location>
        <begin position="82"/>
        <end position="227"/>
    </location>
</feature>
<keyword evidence="3 6" id="KW-0732">Signal</keyword>
<dbReference type="Gene3D" id="1.25.40.390">
    <property type="match status" value="1"/>
</dbReference>
<evidence type="ECO:0000256" key="6">
    <source>
        <dbReference type="SAM" id="SignalP"/>
    </source>
</evidence>
<dbReference type="PROSITE" id="PS51257">
    <property type="entry name" value="PROKAR_LIPOPROTEIN"/>
    <property type="match status" value="1"/>
</dbReference>
<comment type="subcellular location">
    <subcellularLocation>
        <location evidence="1">Cell outer membrane</location>
    </subcellularLocation>
</comment>
<evidence type="ECO:0000259" key="8">
    <source>
        <dbReference type="Pfam" id="PF14322"/>
    </source>
</evidence>
<keyword evidence="10" id="KW-1185">Reference proteome</keyword>
<dbReference type="SUPFAM" id="SSF48452">
    <property type="entry name" value="TPR-like"/>
    <property type="match status" value="1"/>
</dbReference>
<dbReference type="Proteomes" id="UP000636004">
    <property type="component" value="Unassembled WGS sequence"/>
</dbReference>
<feature type="domain" description="RagB/SusD" evidence="7">
    <location>
        <begin position="406"/>
        <end position="562"/>
    </location>
</feature>
<evidence type="ECO:0000256" key="4">
    <source>
        <dbReference type="ARBA" id="ARBA00023136"/>
    </source>
</evidence>
<evidence type="ECO:0000256" key="2">
    <source>
        <dbReference type="ARBA" id="ARBA00006275"/>
    </source>
</evidence>
<feature type="chain" id="PRO_5037691437" evidence="6">
    <location>
        <begin position="30"/>
        <end position="563"/>
    </location>
</feature>
<comment type="similarity">
    <text evidence="2">Belongs to the SusD family.</text>
</comment>
<dbReference type="InterPro" id="IPR033985">
    <property type="entry name" value="SusD-like_N"/>
</dbReference>
<evidence type="ECO:0000313" key="10">
    <source>
        <dbReference type="Proteomes" id="UP000636004"/>
    </source>
</evidence>
<dbReference type="CDD" id="cd08977">
    <property type="entry name" value="SusD"/>
    <property type="match status" value="1"/>
</dbReference>
<keyword evidence="4" id="KW-0472">Membrane</keyword>
<dbReference type="Pfam" id="PF07980">
    <property type="entry name" value="SusD_RagB"/>
    <property type="match status" value="1"/>
</dbReference>
<feature type="signal peptide" evidence="6">
    <location>
        <begin position="1"/>
        <end position="29"/>
    </location>
</feature>
<keyword evidence="5" id="KW-0998">Cell outer membrane</keyword>
<reference evidence="9" key="2">
    <citation type="submission" date="2020-09" db="EMBL/GenBank/DDBJ databases">
        <authorList>
            <person name="Sun Q."/>
            <person name="Kim S."/>
        </authorList>
    </citation>
    <scope>NUCLEOTIDE SEQUENCE</scope>
    <source>
        <strain evidence="9">KCTC 12710</strain>
    </source>
</reference>
<dbReference type="RefSeq" id="WP_189361545.1">
    <property type="nucleotide sequence ID" value="NZ_BMWZ01000006.1"/>
</dbReference>
<dbReference type="GO" id="GO:0009279">
    <property type="term" value="C:cell outer membrane"/>
    <property type="evidence" value="ECO:0007669"/>
    <property type="project" value="UniProtKB-SubCell"/>
</dbReference>
<reference evidence="9" key="1">
    <citation type="journal article" date="2014" name="Int. J. Syst. Evol. Microbiol.">
        <title>Complete genome sequence of Corynebacterium casei LMG S-19264T (=DSM 44701T), isolated from a smear-ripened cheese.</title>
        <authorList>
            <consortium name="US DOE Joint Genome Institute (JGI-PGF)"/>
            <person name="Walter F."/>
            <person name="Albersmeier A."/>
            <person name="Kalinowski J."/>
            <person name="Ruckert C."/>
        </authorList>
    </citation>
    <scope>NUCLEOTIDE SEQUENCE</scope>
    <source>
        <strain evidence="9">KCTC 12710</strain>
    </source>
</reference>
<evidence type="ECO:0000256" key="1">
    <source>
        <dbReference type="ARBA" id="ARBA00004442"/>
    </source>
</evidence>
<dbReference type="Pfam" id="PF14322">
    <property type="entry name" value="SusD-like_3"/>
    <property type="match status" value="1"/>
</dbReference>
<dbReference type="InterPro" id="IPR012944">
    <property type="entry name" value="SusD_RagB_dom"/>
</dbReference>
<comment type="caution">
    <text evidence="9">The sequence shown here is derived from an EMBL/GenBank/DDBJ whole genome shotgun (WGS) entry which is preliminary data.</text>
</comment>
<proteinExistence type="inferred from homology"/>
<accession>A0A918R865</accession>
<dbReference type="EMBL" id="BMWZ01000006">
    <property type="protein sequence ID" value="GGZ87328.1"/>
    <property type="molecule type" value="Genomic_DNA"/>
</dbReference>
<evidence type="ECO:0000259" key="7">
    <source>
        <dbReference type="Pfam" id="PF07980"/>
    </source>
</evidence>
<gene>
    <name evidence="9" type="ORF">GCM10007028_26880</name>
</gene>
<evidence type="ECO:0000256" key="5">
    <source>
        <dbReference type="ARBA" id="ARBA00023237"/>
    </source>
</evidence>
<protein>
    <submittedName>
        <fullName evidence="9">Starch-binding protein</fullName>
    </submittedName>
</protein>
<dbReference type="AlphaFoldDB" id="A0A918R865"/>
<name>A0A918R865_9FLAO</name>
<organism evidence="9 10">
    <name type="scientific">Algibacter mikhailovii</name>
    <dbReference type="NCBI Taxonomy" id="425498"/>
    <lineage>
        <taxon>Bacteria</taxon>
        <taxon>Pseudomonadati</taxon>
        <taxon>Bacteroidota</taxon>
        <taxon>Flavobacteriia</taxon>
        <taxon>Flavobacteriales</taxon>
        <taxon>Flavobacteriaceae</taxon>
        <taxon>Algibacter</taxon>
    </lineage>
</organism>
<evidence type="ECO:0000256" key="3">
    <source>
        <dbReference type="ARBA" id="ARBA00022729"/>
    </source>
</evidence>
<evidence type="ECO:0000313" key="9">
    <source>
        <dbReference type="EMBL" id="GGZ87328.1"/>
    </source>
</evidence>
<dbReference type="InterPro" id="IPR011990">
    <property type="entry name" value="TPR-like_helical_dom_sf"/>
</dbReference>